<dbReference type="PANTHER" id="PTHR11241">
    <property type="entry name" value="DEOXYURIDINE 5'-TRIPHOSPHATE NUCLEOTIDOHYDROLASE"/>
    <property type="match status" value="1"/>
</dbReference>
<evidence type="ECO:0000259" key="5">
    <source>
        <dbReference type="Pfam" id="PF00692"/>
    </source>
</evidence>
<dbReference type="NCBIfam" id="TIGR00576">
    <property type="entry name" value="dut"/>
    <property type="match status" value="1"/>
</dbReference>
<feature type="domain" description="dUTPase-like" evidence="5">
    <location>
        <begin position="13"/>
        <end position="139"/>
    </location>
</feature>
<dbReference type="SUPFAM" id="SSF51283">
    <property type="entry name" value="dUTPase-like"/>
    <property type="match status" value="1"/>
</dbReference>
<evidence type="ECO:0000256" key="4">
    <source>
        <dbReference type="ARBA" id="ARBA00023080"/>
    </source>
</evidence>
<name>A0AAU6MXI2_9CAUD</name>
<accession>A0AAU6MXI2</accession>
<keyword evidence="4" id="KW-0546">Nucleotide metabolism</keyword>
<dbReference type="GO" id="GO:0046081">
    <property type="term" value="P:dUTP catabolic process"/>
    <property type="evidence" value="ECO:0007669"/>
    <property type="project" value="InterPro"/>
</dbReference>
<dbReference type="GO" id="GO:0006226">
    <property type="term" value="P:dUMP biosynthetic process"/>
    <property type="evidence" value="ECO:0007669"/>
    <property type="project" value="InterPro"/>
</dbReference>
<proteinExistence type="inferred from homology"/>
<evidence type="ECO:0000313" key="6">
    <source>
        <dbReference type="EMBL" id="WVX90814.1"/>
    </source>
</evidence>
<dbReference type="InterPro" id="IPR033704">
    <property type="entry name" value="dUTPase_trimeric"/>
</dbReference>
<dbReference type="InterPro" id="IPR036157">
    <property type="entry name" value="dUTPase-like_sf"/>
</dbReference>
<reference evidence="6" key="1">
    <citation type="submission" date="2023-11" db="EMBL/GenBank/DDBJ databases">
        <title>Characterization of a newly isolated phage infecting non-aureus staphylococci isolated from bovine mastitis.</title>
        <authorList>
            <person name="Wanecka A."/>
            <person name="Marynowska M."/>
            <person name="Wesolowski W."/>
            <person name="Bloch S."/>
            <person name="Nejman-Falenczyk B."/>
            <person name="Neumann J."/>
            <person name="Krol J."/>
            <person name="Florek M."/>
            <person name="Ulanicki K."/>
            <person name="Napierala A."/>
            <person name="Twardon J."/>
            <person name="Wolska B."/>
            <person name="Porebska J."/>
            <person name="Ziubrzycka A."/>
            <person name="Czeretowicz I."/>
            <person name="Benisz M."/>
        </authorList>
    </citation>
    <scope>NUCLEOTIDE SEQUENCE</scope>
</reference>
<organism evidence="6">
    <name type="scientific">Staphylococcus phage 184DA</name>
    <dbReference type="NCBI Taxonomy" id="3110532"/>
    <lineage>
        <taxon>Viruses</taxon>
        <taxon>Duplodnaviria</taxon>
        <taxon>Heunggongvirae</taxon>
        <taxon>Uroviricota</taxon>
        <taxon>Caudoviricetes</taxon>
    </lineage>
</organism>
<dbReference type="Gene3D" id="2.70.40.10">
    <property type="match status" value="1"/>
</dbReference>
<dbReference type="InterPro" id="IPR029054">
    <property type="entry name" value="dUTPase-like"/>
</dbReference>
<dbReference type="Pfam" id="PF00692">
    <property type="entry name" value="dUTPase"/>
    <property type="match status" value="1"/>
</dbReference>
<dbReference type="CDD" id="cd07557">
    <property type="entry name" value="trimeric_dUTPase"/>
    <property type="match status" value="1"/>
</dbReference>
<dbReference type="GO" id="GO:0004170">
    <property type="term" value="F:dUTP diphosphatase activity"/>
    <property type="evidence" value="ECO:0007669"/>
    <property type="project" value="UniProtKB-EC"/>
</dbReference>
<dbReference type="PANTHER" id="PTHR11241:SF0">
    <property type="entry name" value="DEOXYURIDINE 5'-TRIPHOSPHATE NUCLEOTIDOHYDROLASE"/>
    <property type="match status" value="1"/>
</dbReference>
<dbReference type="EMBL" id="OR885926">
    <property type="protein sequence ID" value="WVX90814.1"/>
    <property type="molecule type" value="Genomic_DNA"/>
</dbReference>
<comment type="similarity">
    <text evidence="1">Belongs to the dUTPase family.</text>
</comment>
<dbReference type="InterPro" id="IPR008181">
    <property type="entry name" value="dUTPase"/>
</dbReference>
<dbReference type="GO" id="GO:0000287">
    <property type="term" value="F:magnesium ion binding"/>
    <property type="evidence" value="ECO:0007669"/>
    <property type="project" value="InterPro"/>
</dbReference>
<dbReference type="NCBIfam" id="NF001862">
    <property type="entry name" value="PRK00601.1"/>
    <property type="match status" value="1"/>
</dbReference>
<gene>
    <name evidence="6" type="ORF">184DA_209</name>
</gene>
<keyword evidence="3" id="KW-0378">Hydrolase</keyword>
<evidence type="ECO:0000256" key="2">
    <source>
        <dbReference type="ARBA" id="ARBA00012379"/>
    </source>
</evidence>
<sequence>MNKLKVKLLHEDAVIPNRANPKDSGADLYATEDITIPPHSTVLVPTGVSIYLEEGYEAQVRPKSGISAKTPKRVVIGTVDTIYHQEVKVIVDNISDKHQFIEKGKKIAQLVVAPVVYPEIEVVDKFENESSRGGFGSTGLD</sequence>
<evidence type="ECO:0000256" key="3">
    <source>
        <dbReference type="ARBA" id="ARBA00022801"/>
    </source>
</evidence>
<evidence type="ECO:0000256" key="1">
    <source>
        <dbReference type="ARBA" id="ARBA00006581"/>
    </source>
</evidence>
<protein>
    <recommendedName>
        <fullName evidence="2">dUTP diphosphatase</fullName>
        <ecNumber evidence="2">3.6.1.23</ecNumber>
    </recommendedName>
</protein>
<dbReference type="EC" id="3.6.1.23" evidence="2"/>